<evidence type="ECO:0000313" key="2">
    <source>
        <dbReference type="Proteomes" id="UP000184032"/>
    </source>
</evidence>
<sequence length="56" mass="6124">MKILKIIVGVLLILGGIKGIIDRQISASLVMILIGALLIKTWNSEPPKNNKNKSKK</sequence>
<protein>
    <submittedName>
        <fullName evidence="1">Uncharacterized protein</fullName>
    </submittedName>
</protein>
<organism evidence="1 2">
    <name type="scientific">Anaerosphaera aminiphila DSM 21120</name>
    <dbReference type="NCBI Taxonomy" id="1120995"/>
    <lineage>
        <taxon>Bacteria</taxon>
        <taxon>Bacillati</taxon>
        <taxon>Bacillota</taxon>
        <taxon>Tissierellia</taxon>
        <taxon>Tissierellales</taxon>
        <taxon>Peptoniphilaceae</taxon>
        <taxon>Anaerosphaera</taxon>
    </lineage>
</organism>
<name>A0A1M5SSC3_9FIRM</name>
<keyword evidence="2" id="KW-1185">Reference proteome</keyword>
<evidence type="ECO:0000313" key="1">
    <source>
        <dbReference type="EMBL" id="SHH41484.1"/>
    </source>
</evidence>
<dbReference type="RefSeq" id="WP_159430540.1">
    <property type="nucleotide sequence ID" value="NZ_FQXI01000008.1"/>
</dbReference>
<gene>
    <name evidence="1" type="ORF">SAMN02745245_01278</name>
</gene>
<reference evidence="1 2" key="1">
    <citation type="submission" date="2016-11" db="EMBL/GenBank/DDBJ databases">
        <authorList>
            <person name="Jaros S."/>
            <person name="Januszkiewicz K."/>
            <person name="Wedrychowicz H."/>
        </authorList>
    </citation>
    <scope>NUCLEOTIDE SEQUENCE [LARGE SCALE GENOMIC DNA]</scope>
    <source>
        <strain evidence="1 2">DSM 21120</strain>
    </source>
</reference>
<proteinExistence type="predicted"/>
<accession>A0A1M5SSC3</accession>
<dbReference type="STRING" id="1120995.SAMN02745245_01278"/>
<dbReference type="Proteomes" id="UP000184032">
    <property type="component" value="Unassembled WGS sequence"/>
</dbReference>
<dbReference type="AlphaFoldDB" id="A0A1M5SSC3"/>
<dbReference type="EMBL" id="FQXI01000008">
    <property type="protein sequence ID" value="SHH41484.1"/>
    <property type="molecule type" value="Genomic_DNA"/>
</dbReference>